<dbReference type="EMBL" id="CP030759">
    <property type="protein sequence ID" value="AXA35987.1"/>
    <property type="molecule type" value="Genomic_DNA"/>
</dbReference>
<reference evidence="10 11" key="1">
    <citation type="submission" date="2018-05" db="EMBL/GenBank/DDBJ databases">
        <title>A metagenomic window into the 2 km-deep terrestrial subsurface aquifer revealed taxonomically and functionally diverse microbial community comprising novel uncultured bacterial lineages.</title>
        <authorList>
            <person name="Kadnikov V.V."/>
            <person name="Mardanov A.V."/>
            <person name="Beletsky A.V."/>
            <person name="Banks D."/>
            <person name="Pimenov N.V."/>
            <person name="Frank Y.A."/>
            <person name="Karnachuk O.V."/>
            <person name="Ravin N.V."/>
        </authorList>
    </citation>
    <scope>NUCLEOTIDE SEQUENCE [LARGE SCALE GENOMIC DNA]</scope>
    <source>
        <strain evidence="10">BY</strain>
    </source>
</reference>
<evidence type="ECO:0000259" key="9">
    <source>
        <dbReference type="SMART" id="SM00739"/>
    </source>
</evidence>
<evidence type="ECO:0000256" key="4">
    <source>
        <dbReference type="ARBA" id="ARBA00023163"/>
    </source>
</evidence>
<dbReference type="KEGG" id="schv:BRCON_1210"/>
<sequence length="187" mass="21228">MAEKEKKDESASDLKWYVVQTFTGWENRVKTNIEHVLLREGLAHKLGRVYIPQKRYIDTKGGKKRELMRNVMPGYVFILMEPDEEVFALVQKIQGVSTFLGEDGKPTAIPLNEIQSILELGEERGERPKAAINFHVGDQVKVVEGPFQNFVATIEQIDEERGRLKVAVSIFGRETSVELDVTQVEAV</sequence>
<dbReference type="InterPro" id="IPR006645">
    <property type="entry name" value="NGN-like_dom"/>
</dbReference>
<keyword evidence="1 5" id="KW-0806">Transcription termination</keyword>
<evidence type="ECO:0000259" key="8">
    <source>
        <dbReference type="SMART" id="SM00738"/>
    </source>
</evidence>
<evidence type="ECO:0000256" key="3">
    <source>
        <dbReference type="ARBA" id="ARBA00023015"/>
    </source>
</evidence>
<comment type="similarity">
    <text evidence="5 7">Belongs to the NusG family.</text>
</comment>
<name>A0A2Z4Y447_SUMC1</name>
<dbReference type="Proteomes" id="UP000262583">
    <property type="component" value="Chromosome"/>
</dbReference>
<dbReference type="InterPro" id="IPR036735">
    <property type="entry name" value="NGN_dom_sf"/>
</dbReference>
<keyword evidence="4 5" id="KW-0804">Transcription</keyword>
<dbReference type="GO" id="GO:0006353">
    <property type="term" value="P:DNA-templated transcription termination"/>
    <property type="evidence" value="ECO:0007669"/>
    <property type="project" value="UniProtKB-UniRule"/>
</dbReference>
<dbReference type="InterPro" id="IPR001062">
    <property type="entry name" value="Transcrpt_antiterm_NusG"/>
</dbReference>
<dbReference type="GO" id="GO:0005829">
    <property type="term" value="C:cytosol"/>
    <property type="evidence" value="ECO:0007669"/>
    <property type="project" value="UniProtKB-ARBA"/>
</dbReference>
<dbReference type="NCBIfam" id="TIGR00922">
    <property type="entry name" value="nusG"/>
    <property type="match status" value="1"/>
</dbReference>
<evidence type="ECO:0000313" key="10">
    <source>
        <dbReference type="EMBL" id="AXA35987.1"/>
    </source>
</evidence>
<dbReference type="InterPro" id="IPR043425">
    <property type="entry name" value="NusG-like"/>
</dbReference>
<dbReference type="SMART" id="SM00738">
    <property type="entry name" value="NGN"/>
    <property type="match status" value="1"/>
</dbReference>
<protein>
    <recommendedName>
        <fullName evidence="5 6">Transcription termination/antitermination protein NusG</fullName>
    </recommendedName>
</protein>
<evidence type="ECO:0000256" key="1">
    <source>
        <dbReference type="ARBA" id="ARBA00022472"/>
    </source>
</evidence>
<dbReference type="Pfam" id="PF02357">
    <property type="entry name" value="NusG"/>
    <property type="match status" value="1"/>
</dbReference>
<evidence type="ECO:0000313" key="11">
    <source>
        <dbReference type="Proteomes" id="UP000262583"/>
    </source>
</evidence>
<dbReference type="SUPFAM" id="SSF82679">
    <property type="entry name" value="N-utilization substance G protein NusG, N-terminal domain"/>
    <property type="match status" value="1"/>
</dbReference>
<evidence type="ECO:0000256" key="6">
    <source>
        <dbReference type="NCBIfam" id="TIGR00922"/>
    </source>
</evidence>
<dbReference type="FunFam" id="2.30.30.30:FF:000002">
    <property type="entry name" value="Transcription termination/antitermination factor NusG"/>
    <property type="match status" value="1"/>
</dbReference>
<gene>
    <name evidence="5" type="primary">nusG</name>
    <name evidence="10" type="ORF">BRCON_1210</name>
</gene>
<dbReference type="InterPro" id="IPR008991">
    <property type="entry name" value="Translation_prot_SH3-like_sf"/>
</dbReference>
<feature type="domain" description="NusG-like N-terminal" evidence="8">
    <location>
        <begin position="13"/>
        <end position="121"/>
    </location>
</feature>
<dbReference type="Gene3D" id="2.30.30.30">
    <property type="match status" value="1"/>
</dbReference>
<accession>A0A2Z4Y447</accession>
<dbReference type="Pfam" id="PF00467">
    <property type="entry name" value="KOW"/>
    <property type="match status" value="1"/>
</dbReference>
<proteinExistence type="inferred from homology"/>
<dbReference type="GO" id="GO:0006354">
    <property type="term" value="P:DNA-templated transcription elongation"/>
    <property type="evidence" value="ECO:0007669"/>
    <property type="project" value="UniProtKB-UniRule"/>
</dbReference>
<dbReference type="PANTHER" id="PTHR30265">
    <property type="entry name" value="RHO-INTERACTING TRANSCRIPTION TERMINATION FACTOR NUSG"/>
    <property type="match status" value="1"/>
</dbReference>
<dbReference type="GO" id="GO:0032784">
    <property type="term" value="P:regulation of DNA-templated transcription elongation"/>
    <property type="evidence" value="ECO:0007669"/>
    <property type="project" value="InterPro"/>
</dbReference>
<dbReference type="PRINTS" id="PR00338">
    <property type="entry name" value="NUSGTNSCPFCT"/>
</dbReference>
<dbReference type="HAMAP" id="MF_00948">
    <property type="entry name" value="NusG"/>
    <property type="match status" value="1"/>
</dbReference>
<dbReference type="PANTHER" id="PTHR30265:SF2">
    <property type="entry name" value="TRANSCRIPTION TERMINATION_ANTITERMINATION PROTEIN NUSG"/>
    <property type="match status" value="1"/>
</dbReference>
<dbReference type="InterPro" id="IPR014722">
    <property type="entry name" value="Rib_uL2_dom2"/>
</dbReference>
<keyword evidence="2 5" id="KW-0889">Transcription antitermination</keyword>
<evidence type="ECO:0000256" key="7">
    <source>
        <dbReference type="RuleBase" id="RU000538"/>
    </source>
</evidence>
<dbReference type="InterPro" id="IPR005824">
    <property type="entry name" value="KOW"/>
</dbReference>
<dbReference type="CDD" id="cd09891">
    <property type="entry name" value="NGN_Bact_1"/>
    <property type="match status" value="1"/>
</dbReference>
<evidence type="ECO:0000256" key="2">
    <source>
        <dbReference type="ARBA" id="ARBA00022814"/>
    </source>
</evidence>
<comment type="function">
    <text evidence="5 7">Participates in transcription elongation, termination and antitermination.</text>
</comment>
<dbReference type="AlphaFoldDB" id="A0A2Z4Y447"/>
<dbReference type="Gene3D" id="3.30.70.940">
    <property type="entry name" value="NusG, N-terminal domain"/>
    <property type="match status" value="1"/>
</dbReference>
<keyword evidence="3 5" id="KW-0805">Transcription regulation</keyword>
<dbReference type="SMART" id="SM00739">
    <property type="entry name" value="KOW"/>
    <property type="match status" value="1"/>
</dbReference>
<dbReference type="SUPFAM" id="SSF50104">
    <property type="entry name" value="Translation proteins SH3-like domain"/>
    <property type="match status" value="1"/>
</dbReference>
<dbReference type="CDD" id="cd06091">
    <property type="entry name" value="KOW_NusG"/>
    <property type="match status" value="1"/>
</dbReference>
<evidence type="ECO:0000256" key="5">
    <source>
        <dbReference type="HAMAP-Rule" id="MF_00948"/>
    </source>
</evidence>
<dbReference type="InterPro" id="IPR047050">
    <property type="entry name" value="NGN"/>
</dbReference>
<feature type="domain" description="KOW" evidence="9">
    <location>
        <begin position="133"/>
        <end position="160"/>
    </location>
</feature>
<organism evidence="10 11">
    <name type="scientific">Sumerlaea chitinivorans</name>
    <dbReference type="NCBI Taxonomy" id="2250252"/>
    <lineage>
        <taxon>Bacteria</taxon>
        <taxon>Candidatus Sumerlaeota</taxon>
        <taxon>Candidatus Sumerlaeia</taxon>
        <taxon>Candidatus Sumerlaeales</taxon>
        <taxon>Candidatus Sumerlaeaceae</taxon>
        <taxon>Candidatus Sumerlaea</taxon>
    </lineage>
</organism>
<dbReference type="GO" id="GO:0031564">
    <property type="term" value="P:transcription antitermination"/>
    <property type="evidence" value="ECO:0007669"/>
    <property type="project" value="UniProtKB-UniRule"/>
</dbReference>